<dbReference type="AlphaFoldDB" id="A0A8K0S2M4"/>
<dbReference type="OrthoDB" id="1918685at2759"/>
<gene>
    <name evidence="2" type="ORF">BKA59DRAFT_121505</name>
</gene>
<dbReference type="SUPFAM" id="SSF81383">
    <property type="entry name" value="F-box domain"/>
    <property type="match status" value="1"/>
</dbReference>
<dbReference type="InterPro" id="IPR036047">
    <property type="entry name" value="F-box-like_dom_sf"/>
</dbReference>
<protein>
    <recommendedName>
        <fullName evidence="1">F-box domain-containing protein</fullName>
    </recommendedName>
</protein>
<dbReference type="InterPro" id="IPR001810">
    <property type="entry name" value="F-box_dom"/>
</dbReference>
<evidence type="ECO:0000259" key="1">
    <source>
        <dbReference type="PROSITE" id="PS50181"/>
    </source>
</evidence>
<dbReference type="Pfam" id="PF00646">
    <property type="entry name" value="F-box"/>
    <property type="match status" value="1"/>
</dbReference>
<keyword evidence="3" id="KW-1185">Reference proteome</keyword>
<sequence length="592" mass="68073">MDQLSVPETAIPRLDSLLINLTLEDMLYLRNRIDSIIADRPRLENFPVEIIRNILSNLDYDAYICCTLTSKGWRDAWTQKDLWTDVLKYFFPGLQELYPNETSHGLYSMARQTHLKWRQPHYSYTWKPWSSITPEGLTRSVPYPFLYNKEKFVWQQGPFTFNVGNFGTDRWQQFVPPRAVIQGDKYQAAATSDQLLVLYRVDGQMGIVSIVHLETGTWKKLFLPAPLHHAYVDSKTVTFVVRTGKILQFTWGSYLVEVDLTGINHFLDESDAMFGGLPKILLHPTNDNVMFAVWAVSHKPQRGHSVRLRHRDLPRLILADERLCSFVLAKFEGGQSVWNTSKSISLPNPLQNPQSDCQDFTWTALSFTCRKSDNRGTFCLGLYRYQGAETCKLVLCSCCHPRERRGEWGAVTFNVLTESFDHHEYCSPWPDVLWDGGVYSQTQKRHETRLVDAHIWNNDLVLSMSHTGSGIRDQELDVLDVQAVHPTGSHQAPSPRFKTKTLSSFAQQFRTQVFQDDDYVIVPLVGGVALCRPSETPAGVMVDSTVPTDQDEHRPLSYCAWEMTEMIELMHDEVGSGLNNRLERRRQERRYA</sequence>
<dbReference type="Gene3D" id="1.20.1280.50">
    <property type="match status" value="1"/>
</dbReference>
<reference evidence="2" key="1">
    <citation type="journal article" date="2021" name="Nat. Commun.">
        <title>Genetic determinants of endophytism in the Arabidopsis root mycobiome.</title>
        <authorList>
            <person name="Mesny F."/>
            <person name="Miyauchi S."/>
            <person name="Thiergart T."/>
            <person name="Pickel B."/>
            <person name="Atanasova L."/>
            <person name="Karlsson M."/>
            <person name="Huettel B."/>
            <person name="Barry K.W."/>
            <person name="Haridas S."/>
            <person name="Chen C."/>
            <person name="Bauer D."/>
            <person name="Andreopoulos W."/>
            <person name="Pangilinan J."/>
            <person name="LaButti K."/>
            <person name="Riley R."/>
            <person name="Lipzen A."/>
            <person name="Clum A."/>
            <person name="Drula E."/>
            <person name="Henrissat B."/>
            <person name="Kohler A."/>
            <person name="Grigoriev I.V."/>
            <person name="Martin F.M."/>
            <person name="Hacquard S."/>
        </authorList>
    </citation>
    <scope>NUCLEOTIDE SEQUENCE</scope>
    <source>
        <strain evidence="2">MPI-SDFR-AT-0068</strain>
    </source>
</reference>
<evidence type="ECO:0000313" key="2">
    <source>
        <dbReference type="EMBL" id="KAH7257816.1"/>
    </source>
</evidence>
<name>A0A8K0S2M4_9HYPO</name>
<feature type="domain" description="F-box" evidence="1">
    <location>
        <begin position="40"/>
        <end position="86"/>
    </location>
</feature>
<accession>A0A8K0S2M4</accession>
<dbReference type="EMBL" id="JAGPXF010000002">
    <property type="protein sequence ID" value="KAH7257816.1"/>
    <property type="molecule type" value="Genomic_DNA"/>
</dbReference>
<dbReference type="CDD" id="cd09917">
    <property type="entry name" value="F-box_SF"/>
    <property type="match status" value="1"/>
</dbReference>
<evidence type="ECO:0000313" key="3">
    <source>
        <dbReference type="Proteomes" id="UP000813427"/>
    </source>
</evidence>
<organism evidence="2 3">
    <name type="scientific">Fusarium tricinctum</name>
    <dbReference type="NCBI Taxonomy" id="61284"/>
    <lineage>
        <taxon>Eukaryota</taxon>
        <taxon>Fungi</taxon>
        <taxon>Dikarya</taxon>
        <taxon>Ascomycota</taxon>
        <taxon>Pezizomycotina</taxon>
        <taxon>Sordariomycetes</taxon>
        <taxon>Hypocreomycetidae</taxon>
        <taxon>Hypocreales</taxon>
        <taxon>Nectriaceae</taxon>
        <taxon>Fusarium</taxon>
        <taxon>Fusarium tricinctum species complex</taxon>
    </lineage>
</organism>
<dbReference type="Proteomes" id="UP000813427">
    <property type="component" value="Unassembled WGS sequence"/>
</dbReference>
<dbReference type="PROSITE" id="PS50181">
    <property type="entry name" value="FBOX"/>
    <property type="match status" value="1"/>
</dbReference>
<comment type="caution">
    <text evidence="2">The sequence shown here is derived from an EMBL/GenBank/DDBJ whole genome shotgun (WGS) entry which is preliminary data.</text>
</comment>
<proteinExistence type="predicted"/>
<dbReference type="SMART" id="SM00256">
    <property type="entry name" value="FBOX"/>
    <property type="match status" value="1"/>
</dbReference>